<dbReference type="Pfam" id="PF00440">
    <property type="entry name" value="TetR_N"/>
    <property type="match status" value="1"/>
</dbReference>
<dbReference type="AlphaFoldDB" id="A0A7R7DSK7"/>
<gene>
    <name evidence="6" type="ORF">Athai_45350</name>
</gene>
<reference evidence="6 7" key="1">
    <citation type="submission" date="2020-08" db="EMBL/GenBank/DDBJ databases">
        <title>Whole genome shotgun sequence of Actinocatenispora thailandica NBRC 105041.</title>
        <authorList>
            <person name="Komaki H."/>
            <person name="Tamura T."/>
        </authorList>
    </citation>
    <scope>NUCLEOTIDE SEQUENCE [LARGE SCALE GENOMIC DNA]</scope>
    <source>
        <strain evidence="6 7">NBRC 105041</strain>
    </source>
</reference>
<dbReference type="PANTHER" id="PTHR30055:SF234">
    <property type="entry name" value="HTH-TYPE TRANSCRIPTIONAL REGULATOR BETI"/>
    <property type="match status" value="1"/>
</dbReference>
<dbReference type="GO" id="GO:0000976">
    <property type="term" value="F:transcription cis-regulatory region binding"/>
    <property type="evidence" value="ECO:0007669"/>
    <property type="project" value="TreeGrafter"/>
</dbReference>
<organism evidence="6 7">
    <name type="scientific">Actinocatenispora thailandica</name>
    <dbReference type="NCBI Taxonomy" id="227318"/>
    <lineage>
        <taxon>Bacteria</taxon>
        <taxon>Bacillati</taxon>
        <taxon>Actinomycetota</taxon>
        <taxon>Actinomycetes</taxon>
        <taxon>Micromonosporales</taxon>
        <taxon>Micromonosporaceae</taxon>
        <taxon>Actinocatenispora</taxon>
    </lineage>
</organism>
<evidence type="ECO:0000256" key="4">
    <source>
        <dbReference type="PROSITE-ProRule" id="PRU00335"/>
    </source>
</evidence>
<dbReference type="RefSeq" id="WP_239157101.1">
    <property type="nucleotide sequence ID" value="NZ_AP023355.1"/>
</dbReference>
<dbReference type="InterPro" id="IPR036271">
    <property type="entry name" value="Tet_transcr_reg_TetR-rel_C_sf"/>
</dbReference>
<evidence type="ECO:0000313" key="6">
    <source>
        <dbReference type="EMBL" id="BCJ37032.1"/>
    </source>
</evidence>
<accession>A0A7R7DSK7</accession>
<keyword evidence="1" id="KW-0805">Transcription regulation</keyword>
<dbReference type="GO" id="GO:0003700">
    <property type="term" value="F:DNA-binding transcription factor activity"/>
    <property type="evidence" value="ECO:0007669"/>
    <property type="project" value="TreeGrafter"/>
</dbReference>
<dbReference type="Proteomes" id="UP000611640">
    <property type="component" value="Chromosome"/>
</dbReference>
<dbReference type="SUPFAM" id="SSF48498">
    <property type="entry name" value="Tetracyclin repressor-like, C-terminal domain"/>
    <property type="match status" value="1"/>
</dbReference>
<feature type="DNA-binding region" description="H-T-H motif" evidence="4">
    <location>
        <begin position="31"/>
        <end position="50"/>
    </location>
</feature>
<dbReference type="InterPro" id="IPR009057">
    <property type="entry name" value="Homeodomain-like_sf"/>
</dbReference>
<protein>
    <submittedName>
        <fullName evidence="6">TetR family transcriptional regulator</fullName>
    </submittedName>
</protein>
<dbReference type="PANTHER" id="PTHR30055">
    <property type="entry name" value="HTH-TYPE TRANSCRIPTIONAL REGULATOR RUTR"/>
    <property type="match status" value="1"/>
</dbReference>
<dbReference type="Gene3D" id="1.10.357.10">
    <property type="entry name" value="Tetracycline Repressor, domain 2"/>
    <property type="match status" value="1"/>
</dbReference>
<dbReference type="KEGG" id="atl:Athai_45350"/>
<dbReference type="InterPro" id="IPR050109">
    <property type="entry name" value="HTH-type_TetR-like_transc_reg"/>
</dbReference>
<dbReference type="InterPro" id="IPR001647">
    <property type="entry name" value="HTH_TetR"/>
</dbReference>
<keyword evidence="7" id="KW-1185">Reference proteome</keyword>
<name>A0A7R7DSK7_9ACTN</name>
<dbReference type="PROSITE" id="PS50977">
    <property type="entry name" value="HTH_TETR_2"/>
    <property type="match status" value="1"/>
</dbReference>
<evidence type="ECO:0000256" key="3">
    <source>
        <dbReference type="ARBA" id="ARBA00023163"/>
    </source>
</evidence>
<evidence type="ECO:0000313" key="7">
    <source>
        <dbReference type="Proteomes" id="UP000611640"/>
    </source>
</evidence>
<evidence type="ECO:0000259" key="5">
    <source>
        <dbReference type="PROSITE" id="PS50977"/>
    </source>
</evidence>
<dbReference type="PRINTS" id="PR00455">
    <property type="entry name" value="HTHTETR"/>
</dbReference>
<dbReference type="SUPFAM" id="SSF46689">
    <property type="entry name" value="Homeodomain-like"/>
    <property type="match status" value="1"/>
</dbReference>
<feature type="domain" description="HTH tetR-type" evidence="5">
    <location>
        <begin position="9"/>
        <end position="68"/>
    </location>
</feature>
<evidence type="ECO:0000256" key="1">
    <source>
        <dbReference type="ARBA" id="ARBA00023015"/>
    </source>
</evidence>
<keyword evidence="2 4" id="KW-0238">DNA-binding</keyword>
<evidence type="ECO:0000256" key="2">
    <source>
        <dbReference type="ARBA" id="ARBA00023125"/>
    </source>
</evidence>
<sequence>MSKGEALRDRTAAAIVDSAAVSLAERGRIVSMNEVARAAGVSRATLYRYFPNREALLHAMATTGVEELAARVADADLQGLPVDQAIARLVRGFIAVGSKYVALSAAGEARTDDHPDVDALLTEPVRDLFRRGIADGALRPGLSPELLTELLSGLVKAALGMVAGGQLGAEEAAAGVVAVFLDGARAGGRLPDRPGRSSRAR</sequence>
<proteinExistence type="predicted"/>
<keyword evidence="3" id="KW-0804">Transcription</keyword>
<dbReference type="EMBL" id="AP023355">
    <property type="protein sequence ID" value="BCJ37032.1"/>
    <property type="molecule type" value="Genomic_DNA"/>
</dbReference>